<dbReference type="InterPro" id="IPR001202">
    <property type="entry name" value="WW_dom"/>
</dbReference>
<evidence type="ECO:0000313" key="3">
    <source>
        <dbReference type="EMBL" id="CAE7250708.1"/>
    </source>
</evidence>
<dbReference type="InterPro" id="IPR036020">
    <property type="entry name" value="WW_dom_sf"/>
</dbReference>
<reference evidence="3" key="1">
    <citation type="submission" date="2021-02" db="EMBL/GenBank/DDBJ databases">
        <authorList>
            <person name="Dougan E. K."/>
            <person name="Rhodes N."/>
            <person name="Thang M."/>
            <person name="Chan C."/>
        </authorList>
    </citation>
    <scope>NUCLEOTIDE SEQUENCE</scope>
</reference>
<dbReference type="SUPFAM" id="SSF51045">
    <property type="entry name" value="WW domain"/>
    <property type="match status" value="1"/>
</dbReference>
<sequence length="234" mass="26340">MEAVNNLLSMVEGVQINQVEYCLSRYLEQGMTLETAAGLAFNDLESTGRPAGQQNTQSAIPSTAAAAAGASEENAEEEEEEMEFADPPDLPELHPQERRPPIPVTPEGWKACWCRESKQYYYWNRIRNTTQWEWPLEGVPDDMSIAMVDKMVHEMTNAAGVTEFKAKVKLMLTGFDMQAAMRLIQEEQQRMQQVSVRGILGLQTIYNYFLLIRSCLRALVEGAPIPQNTHAQAL</sequence>
<dbReference type="PROSITE" id="PS01159">
    <property type="entry name" value="WW_DOMAIN_1"/>
    <property type="match status" value="1"/>
</dbReference>
<evidence type="ECO:0000256" key="1">
    <source>
        <dbReference type="SAM" id="MobiDB-lite"/>
    </source>
</evidence>
<dbReference type="Pfam" id="PF00397">
    <property type="entry name" value="WW"/>
    <property type="match status" value="1"/>
</dbReference>
<comment type="caution">
    <text evidence="3">The sequence shown here is derived from an EMBL/GenBank/DDBJ whole genome shotgun (WGS) entry which is preliminary data.</text>
</comment>
<dbReference type="Gene3D" id="2.20.70.10">
    <property type="match status" value="1"/>
</dbReference>
<proteinExistence type="predicted"/>
<feature type="compositionally biased region" description="Basic and acidic residues" evidence="1">
    <location>
        <begin position="91"/>
        <end position="100"/>
    </location>
</feature>
<protein>
    <recommendedName>
        <fullName evidence="2">WW domain-containing protein</fullName>
    </recommendedName>
</protein>
<dbReference type="CDD" id="cd00201">
    <property type="entry name" value="WW"/>
    <property type="match status" value="1"/>
</dbReference>
<accession>A0A812M200</accession>
<dbReference type="PROSITE" id="PS50020">
    <property type="entry name" value="WW_DOMAIN_2"/>
    <property type="match status" value="1"/>
</dbReference>
<dbReference type="Proteomes" id="UP000604046">
    <property type="component" value="Unassembled WGS sequence"/>
</dbReference>
<evidence type="ECO:0000313" key="4">
    <source>
        <dbReference type="Proteomes" id="UP000604046"/>
    </source>
</evidence>
<dbReference type="EMBL" id="CAJNDS010001180">
    <property type="protein sequence ID" value="CAE7250708.1"/>
    <property type="molecule type" value="Genomic_DNA"/>
</dbReference>
<feature type="compositionally biased region" description="Acidic residues" evidence="1">
    <location>
        <begin position="73"/>
        <end position="86"/>
    </location>
</feature>
<feature type="compositionally biased region" description="Polar residues" evidence="1">
    <location>
        <begin position="52"/>
        <end position="61"/>
    </location>
</feature>
<organism evidence="3 4">
    <name type="scientific">Symbiodinium natans</name>
    <dbReference type="NCBI Taxonomy" id="878477"/>
    <lineage>
        <taxon>Eukaryota</taxon>
        <taxon>Sar</taxon>
        <taxon>Alveolata</taxon>
        <taxon>Dinophyceae</taxon>
        <taxon>Suessiales</taxon>
        <taxon>Symbiodiniaceae</taxon>
        <taxon>Symbiodinium</taxon>
    </lineage>
</organism>
<feature type="domain" description="WW" evidence="2">
    <location>
        <begin position="103"/>
        <end position="137"/>
    </location>
</feature>
<dbReference type="SMART" id="SM00456">
    <property type="entry name" value="WW"/>
    <property type="match status" value="1"/>
</dbReference>
<evidence type="ECO:0000259" key="2">
    <source>
        <dbReference type="PROSITE" id="PS50020"/>
    </source>
</evidence>
<keyword evidence="4" id="KW-1185">Reference proteome</keyword>
<gene>
    <name evidence="3" type="ORF">SNAT2548_LOCUS12337</name>
</gene>
<dbReference type="AlphaFoldDB" id="A0A812M200"/>
<feature type="region of interest" description="Disordered" evidence="1">
    <location>
        <begin position="44"/>
        <end position="102"/>
    </location>
</feature>
<name>A0A812M200_9DINO</name>